<dbReference type="OrthoDB" id="9785826at2"/>
<gene>
    <name evidence="2" type="ORF">SAMN05444714_0182</name>
</gene>
<dbReference type="AlphaFoldDB" id="A0A1I6L4V5"/>
<dbReference type="PANTHER" id="PTHR45458:SF1">
    <property type="entry name" value="SHORT CHAIN DEHYDROGENASE"/>
    <property type="match status" value="1"/>
</dbReference>
<keyword evidence="3" id="KW-1185">Reference proteome</keyword>
<protein>
    <submittedName>
        <fullName evidence="2">NAD(P)-dependent dehydrogenase, short-chain alcohol dehydrogenase family</fullName>
    </submittedName>
</protein>
<comment type="similarity">
    <text evidence="1">Belongs to the short-chain dehydrogenases/reductases (SDR) family.</text>
</comment>
<dbReference type="InterPro" id="IPR052184">
    <property type="entry name" value="SDR_enzymes"/>
</dbReference>
<dbReference type="Pfam" id="PF00106">
    <property type="entry name" value="adh_short"/>
    <property type="match status" value="1"/>
</dbReference>
<accession>A0A1I6L4V5</accession>
<dbReference type="InterPro" id="IPR002347">
    <property type="entry name" value="SDR_fam"/>
</dbReference>
<evidence type="ECO:0000313" key="2">
    <source>
        <dbReference type="EMBL" id="SFR98447.1"/>
    </source>
</evidence>
<dbReference type="InterPro" id="IPR036291">
    <property type="entry name" value="NAD(P)-bd_dom_sf"/>
</dbReference>
<sequence>MSDPTKTVLVTGANRGLGMAIASAFHEGGWRVIGTARRPESLDRAIIDDANALDLSDPPSLEAFAEAITTADPVIDLLVNNAGFNPKVRKDDPDYFRSTFAIDNFLAANVAESMWINALAPTELVSRLLPVLAEDAVVLNISSWLGSIGGKTSGSHYGYAGSKALLNMMTRALACEWSGSGRSAVALNPGWMQTDMGGSKADRTPEDVAKAVLALWRDGKLSAANGHFLNTDGSIHPW</sequence>
<dbReference type="STRING" id="1123755.SAMN05444714_0182"/>
<dbReference type="Gene3D" id="3.40.50.720">
    <property type="entry name" value="NAD(P)-binding Rossmann-like Domain"/>
    <property type="match status" value="1"/>
</dbReference>
<organism evidence="2 3">
    <name type="scientific">Yoonia litorea</name>
    <dbReference type="NCBI Taxonomy" id="1123755"/>
    <lineage>
        <taxon>Bacteria</taxon>
        <taxon>Pseudomonadati</taxon>
        <taxon>Pseudomonadota</taxon>
        <taxon>Alphaproteobacteria</taxon>
        <taxon>Rhodobacterales</taxon>
        <taxon>Paracoccaceae</taxon>
        <taxon>Yoonia</taxon>
    </lineage>
</organism>
<dbReference type="PRINTS" id="PR00081">
    <property type="entry name" value="GDHRDH"/>
</dbReference>
<evidence type="ECO:0000313" key="3">
    <source>
        <dbReference type="Proteomes" id="UP000198926"/>
    </source>
</evidence>
<name>A0A1I6L4V5_9RHOB</name>
<dbReference type="PRINTS" id="PR00080">
    <property type="entry name" value="SDRFAMILY"/>
</dbReference>
<dbReference type="SUPFAM" id="SSF51735">
    <property type="entry name" value="NAD(P)-binding Rossmann-fold domains"/>
    <property type="match status" value="1"/>
</dbReference>
<dbReference type="Proteomes" id="UP000198926">
    <property type="component" value="Unassembled WGS sequence"/>
</dbReference>
<dbReference type="PANTHER" id="PTHR45458">
    <property type="entry name" value="SHORT-CHAIN DEHYDROGENASE/REDUCTASE SDR"/>
    <property type="match status" value="1"/>
</dbReference>
<dbReference type="RefSeq" id="WP_090202799.1">
    <property type="nucleotide sequence ID" value="NZ_FOZM01000001.1"/>
</dbReference>
<dbReference type="GO" id="GO:0016616">
    <property type="term" value="F:oxidoreductase activity, acting on the CH-OH group of donors, NAD or NADP as acceptor"/>
    <property type="evidence" value="ECO:0007669"/>
    <property type="project" value="TreeGrafter"/>
</dbReference>
<proteinExistence type="inferred from homology"/>
<dbReference type="EMBL" id="FOZM01000001">
    <property type="protein sequence ID" value="SFR98447.1"/>
    <property type="molecule type" value="Genomic_DNA"/>
</dbReference>
<evidence type="ECO:0000256" key="1">
    <source>
        <dbReference type="RuleBase" id="RU000363"/>
    </source>
</evidence>
<reference evidence="2 3" key="1">
    <citation type="submission" date="2016-10" db="EMBL/GenBank/DDBJ databases">
        <authorList>
            <person name="de Groot N.N."/>
        </authorList>
    </citation>
    <scope>NUCLEOTIDE SEQUENCE [LARGE SCALE GENOMIC DNA]</scope>
    <source>
        <strain evidence="2 3">DSM 29433</strain>
    </source>
</reference>